<proteinExistence type="inferred from homology"/>
<reference evidence="3 4" key="1">
    <citation type="submission" date="2024-02" db="EMBL/GenBank/DDBJ databases">
        <authorList>
            <person name="Chen Y."/>
            <person name="Shah S."/>
            <person name="Dougan E. K."/>
            <person name="Thang M."/>
            <person name="Chan C."/>
        </authorList>
    </citation>
    <scope>NUCLEOTIDE SEQUENCE [LARGE SCALE GENOMIC DNA]</scope>
</reference>
<dbReference type="Proteomes" id="UP001642484">
    <property type="component" value="Unassembled WGS sequence"/>
</dbReference>
<name>A0ABP0IMR1_9DINO</name>
<evidence type="ECO:0000256" key="2">
    <source>
        <dbReference type="ARBA" id="ARBA00022679"/>
    </source>
</evidence>
<evidence type="ECO:0000256" key="1">
    <source>
        <dbReference type="ARBA" id="ARBA00007677"/>
    </source>
</evidence>
<keyword evidence="4" id="KW-1185">Reference proteome</keyword>
<dbReference type="EMBL" id="CAXAMN010003058">
    <property type="protein sequence ID" value="CAK9002639.1"/>
    <property type="molecule type" value="Genomic_DNA"/>
</dbReference>
<evidence type="ECO:0000313" key="4">
    <source>
        <dbReference type="Proteomes" id="UP001642484"/>
    </source>
</evidence>
<sequence>MMEASANRIWFAYVADYKSVPAYLKDRMELQLGGYGVGYRGMCRFRSGPIFVQPVMKGFDYAWTLDTDGYFPADLHSDPLERMLQTGRSTAIHMCQETRLLLSSISGSSVACTLSPKASMQRLRR</sequence>
<comment type="caution">
    <text evidence="3">The sequence shown here is derived from an EMBL/GenBank/DDBJ whole genome shotgun (WGS) entry which is preliminary data.</text>
</comment>
<dbReference type="SUPFAM" id="SSF53448">
    <property type="entry name" value="Nucleotide-diphospho-sugar transferases"/>
    <property type="match status" value="1"/>
</dbReference>
<dbReference type="InterPro" id="IPR029044">
    <property type="entry name" value="Nucleotide-diphossugar_trans"/>
</dbReference>
<keyword evidence="2" id="KW-0808">Transferase</keyword>
<dbReference type="Gene3D" id="3.90.550.10">
    <property type="entry name" value="Spore Coat Polysaccharide Biosynthesis Protein SpsA, Chain A"/>
    <property type="match status" value="1"/>
</dbReference>
<accession>A0ABP0IMR1</accession>
<comment type="similarity">
    <text evidence="1">Belongs to the glycosyltransferase 15 family.</text>
</comment>
<evidence type="ECO:0000313" key="3">
    <source>
        <dbReference type="EMBL" id="CAK9002639.1"/>
    </source>
</evidence>
<gene>
    <name evidence="3" type="ORF">CCMP2556_LOCUS6943</name>
</gene>
<protein>
    <submittedName>
        <fullName evidence="3">Uncharacterized protein</fullName>
    </submittedName>
</protein>
<dbReference type="InterPro" id="IPR002685">
    <property type="entry name" value="Glyco_trans_15"/>
</dbReference>
<organism evidence="3 4">
    <name type="scientific">Durusdinium trenchii</name>
    <dbReference type="NCBI Taxonomy" id="1381693"/>
    <lineage>
        <taxon>Eukaryota</taxon>
        <taxon>Sar</taxon>
        <taxon>Alveolata</taxon>
        <taxon>Dinophyceae</taxon>
        <taxon>Suessiales</taxon>
        <taxon>Symbiodiniaceae</taxon>
        <taxon>Durusdinium</taxon>
    </lineage>
</organism>
<dbReference type="Pfam" id="PF01793">
    <property type="entry name" value="Glyco_transf_15"/>
    <property type="match status" value="1"/>
</dbReference>